<sequence>MTTSRNAGKTASADFAADLAAAGYPVFANDDQYGQVELTTCADASGTWHIAAASDFVSTCGSTRPSPGPTPSPTPTPGTKQCVRNQHGPPCTGDSECGFPGCVRCAHSGFCTDVPLTPRLPTEAH</sequence>
<organism evidence="2">
    <name type="scientific">Haptolina ericina</name>
    <dbReference type="NCBI Taxonomy" id="156174"/>
    <lineage>
        <taxon>Eukaryota</taxon>
        <taxon>Haptista</taxon>
        <taxon>Haptophyta</taxon>
        <taxon>Prymnesiophyceae</taxon>
        <taxon>Prymnesiales</taxon>
        <taxon>Prymnesiaceae</taxon>
        <taxon>Haptolina</taxon>
    </lineage>
</organism>
<protein>
    <submittedName>
        <fullName evidence="2">Uncharacterized protein</fullName>
    </submittedName>
</protein>
<name>A0A7S3F188_9EUKA</name>
<feature type="compositionally biased region" description="Pro residues" evidence="1">
    <location>
        <begin position="66"/>
        <end position="76"/>
    </location>
</feature>
<accession>A0A7S3F188</accession>
<dbReference type="AlphaFoldDB" id="A0A7S3F188"/>
<evidence type="ECO:0000313" key="2">
    <source>
        <dbReference type="EMBL" id="CAE0121137.1"/>
    </source>
</evidence>
<evidence type="ECO:0000256" key="1">
    <source>
        <dbReference type="SAM" id="MobiDB-lite"/>
    </source>
</evidence>
<proteinExistence type="predicted"/>
<reference evidence="2" key="1">
    <citation type="submission" date="2021-01" db="EMBL/GenBank/DDBJ databases">
        <authorList>
            <person name="Corre E."/>
            <person name="Pelletier E."/>
            <person name="Niang G."/>
            <person name="Scheremetjew M."/>
            <person name="Finn R."/>
            <person name="Kale V."/>
            <person name="Holt S."/>
            <person name="Cochrane G."/>
            <person name="Meng A."/>
            <person name="Brown T."/>
            <person name="Cohen L."/>
        </authorList>
    </citation>
    <scope>NUCLEOTIDE SEQUENCE</scope>
    <source>
        <strain evidence="2">CCMP281</strain>
    </source>
</reference>
<gene>
    <name evidence="2" type="ORF">HERI1096_LOCUS21838</name>
</gene>
<feature type="region of interest" description="Disordered" evidence="1">
    <location>
        <begin position="59"/>
        <end position="85"/>
    </location>
</feature>
<dbReference type="EMBL" id="HBHX01039263">
    <property type="protein sequence ID" value="CAE0121137.1"/>
    <property type="molecule type" value="Transcribed_RNA"/>
</dbReference>